<feature type="transmembrane region" description="Helical" evidence="6">
    <location>
        <begin position="416"/>
        <end position="442"/>
    </location>
</feature>
<protein>
    <submittedName>
        <fullName evidence="8">FtsX-like permease family protein</fullName>
    </submittedName>
</protein>
<dbReference type="PANTHER" id="PTHR30287:SF1">
    <property type="entry name" value="INNER MEMBRANE PROTEIN"/>
    <property type="match status" value="1"/>
</dbReference>
<keyword evidence="4 6" id="KW-1133">Transmembrane helix</keyword>
<keyword evidence="5 6" id="KW-0472">Membrane</keyword>
<feature type="domain" description="ABC3 transporter permease C-terminal" evidence="7">
    <location>
        <begin position="709"/>
        <end position="821"/>
    </location>
</feature>
<evidence type="ECO:0000259" key="7">
    <source>
        <dbReference type="Pfam" id="PF02687"/>
    </source>
</evidence>
<feature type="transmembrane region" description="Helical" evidence="6">
    <location>
        <begin position="20"/>
        <end position="40"/>
    </location>
</feature>
<evidence type="ECO:0000256" key="1">
    <source>
        <dbReference type="ARBA" id="ARBA00004651"/>
    </source>
</evidence>
<keyword evidence="2" id="KW-1003">Cell membrane</keyword>
<evidence type="ECO:0000256" key="5">
    <source>
        <dbReference type="ARBA" id="ARBA00023136"/>
    </source>
</evidence>
<dbReference type="PANTHER" id="PTHR30287">
    <property type="entry name" value="MEMBRANE COMPONENT OF PREDICTED ABC SUPERFAMILY METABOLITE UPTAKE TRANSPORTER"/>
    <property type="match status" value="1"/>
</dbReference>
<keyword evidence="3 6" id="KW-0812">Transmembrane</keyword>
<evidence type="ECO:0000256" key="3">
    <source>
        <dbReference type="ARBA" id="ARBA00022692"/>
    </source>
</evidence>
<evidence type="ECO:0000256" key="4">
    <source>
        <dbReference type="ARBA" id="ARBA00022989"/>
    </source>
</evidence>
<feature type="transmembrane region" description="Helical" evidence="6">
    <location>
        <begin position="472"/>
        <end position="491"/>
    </location>
</feature>
<accession>A0ABX2IFC7</accession>
<feature type="transmembrane region" description="Helical" evidence="6">
    <location>
        <begin position="301"/>
        <end position="326"/>
    </location>
</feature>
<dbReference type="InterPro" id="IPR038766">
    <property type="entry name" value="Membrane_comp_ABC_pdt"/>
</dbReference>
<keyword evidence="9" id="KW-1185">Reference proteome</keyword>
<comment type="caution">
    <text evidence="8">The sequence shown here is derived from an EMBL/GenBank/DDBJ whole genome shotgun (WGS) entry which is preliminary data.</text>
</comment>
<feature type="transmembrane region" description="Helical" evidence="6">
    <location>
        <begin position="346"/>
        <end position="367"/>
    </location>
</feature>
<feature type="transmembrane region" description="Helical" evidence="6">
    <location>
        <begin position="706"/>
        <end position="725"/>
    </location>
</feature>
<comment type="subcellular location">
    <subcellularLocation>
        <location evidence="1">Cell membrane</location>
        <topology evidence="1">Multi-pass membrane protein</topology>
    </subcellularLocation>
</comment>
<gene>
    <name evidence="8" type="ORF">HJ583_010450</name>
</gene>
<name>A0ABX2IFC7_9RHOO</name>
<feature type="transmembrane region" description="Helical" evidence="6">
    <location>
        <begin position="754"/>
        <end position="781"/>
    </location>
</feature>
<evidence type="ECO:0000256" key="2">
    <source>
        <dbReference type="ARBA" id="ARBA00022475"/>
    </source>
</evidence>
<feature type="transmembrane region" description="Helical" evidence="6">
    <location>
        <begin position="793"/>
        <end position="815"/>
    </location>
</feature>
<reference evidence="8 9" key="1">
    <citation type="submission" date="2020-06" db="EMBL/GenBank/DDBJ databases">
        <title>Draft genome of Uliginosibacterium sp. IMCC34675.</title>
        <authorList>
            <person name="Song J."/>
        </authorList>
    </citation>
    <scope>NUCLEOTIDE SEQUENCE [LARGE SCALE GENOMIC DNA]</scope>
    <source>
        <strain evidence="8 9">IMCC34675</strain>
    </source>
</reference>
<dbReference type="EMBL" id="JABCSC020000002">
    <property type="protein sequence ID" value="NSL55444.1"/>
    <property type="molecule type" value="Genomic_DNA"/>
</dbReference>
<evidence type="ECO:0000256" key="6">
    <source>
        <dbReference type="SAM" id="Phobius"/>
    </source>
</evidence>
<organism evidence="8 9">
    <name type="scientific">Uliginosibacterium aquaticum</name>
    <dbReference type="NCBI Taxonomy" id="2731212"/>
    <lineage>
        <taxon>Bacteria</taxon>
        <taxon>Pseudomonadati</taxon>
        <taxon>Pseudomonadota</taxon>
        <taxon>Betaproteobacteria</taxon>
        <taxon>Rhodocyclales</taxon>
        <taxon>Zoogloeaceae</taxon>
        <taxon>Uliginosibacterium</taxon>
    </lineage>
</organism>
<evidence type="ECO:0000313" key="8">
    <source>
        <dbReference type="EMBL" id="NSL55444.1"/>
    </source>
</evidence>
<feature type="transmembrane region" description="Helical" evidence="6">
    <location>
        <begin position="388"/>
        <end position="410"/>
    </location>
</feature>
<dbReference type="InterPro" id="IPR003838">
    <property type="entry name" value="ABC3_permease_C"/>
</dbReference>
<dbReference type="RefSeq" id="WP_170021847.1">
    <property type="nucleotide sequence ID" value="NZ_JABCSC020000002.1"/>
</dbReference>
<evidence type="ECO:0000313" key="9">
    <source>
        <dbReference type="Proteomes" id="UP000778523"/>
    </source>
</evidence>
<dbReference type="Proteomes" id="UP000778523">
    <property type="component" value="Unassembled WGS sequence"/>
</dbReference>
<sequence length="831" mass="89076">MSSLRLALQMLRRDLRAGELSLLGMALLLAVASLTSVGFLTDRVRQALDQNATQLLGGDLLISADREIPPGFLQEAQRRGLQSTRTITFNSMATSEEGAQMVAVKAVEAGYPLRGELRVGDFSGAPAKQARSAVLPGEAWVDEALLPALQKQPGDVFQLGYAKLKIAARVEFESDRGVGFSSFAPRVLINAADLPASGLLVEGSRARYRLLVAGEREAVRSYEKWLTPRLERGQQIESLDNARPEIRANLDRAGRFLRMAAMLAVVLAAVAIGLSARRYLDRHLDGCAVMRCFGAQRGQLLSLYMGEFLLFGFFVAVAGCLLGYGVQAALGGLAAALVQSELPAPGLVPVAQGLAIGVLLMAGFVAPQLLRLTAVPPIRAIRREWGQLGGGSIAAWAFGALALAGLMLWIAGEWKLGSIVVGGFAAALALFAALAWGLLALFGRARHAAGGQGRWGLRYGLAALYRRRISSVIQVVALALGLTAILLLTLISNDLLAGWRAKQPADAPNRFIIGIQPEQRQPIADFLAAHEIAVPLQPMIRGRLVAINDHAVKGSDYEEERTRNLAEREFNLSFGSELQAGNRVIAGAWHGAQQAPLFSMEEGIGKRLGVKLGDSVTFDIAGQRVTGKVSSVRKLDWDSMRVNFFFTAAPGLLDKMPASYITSFHLPEGKSPLVRELVAQYPNITVIDVAMVLEQVASLTERLAQVVRFVFSFALAAGILVLLAAQRNTHDERGYEVSVLRALGARRHQVRSALLAEFAALGVIAALLAVGASTAIGYLLAEYALELDFQPSVAALSGAGLLAVLTIVVFGWLGVRRLLAQTVIEGIRETT</sequence>
<feature type="domain" description="ABC3 transporter permease C-terminal" evidence="7">
    <location>
        <begin position="259"/>
        <end position="375"/>
    </location>
</feature>
<proteinExistence type="predicted"/>
<dbReference type="Pfam" id="PF02687">
    <property type="entry name" value="FtsX"/>
    <property type="match status" value="2"/>
</dbReference>
<feature type="transmembrane region" description="Helical" evidence="6">
    <location>
        <begin position="256"/>
        <end position="280"/>
    </location>
</feature>